<dbReference type="EMBL" id="FBWH01000023">
    <property type="protein sequence ID" value="CUX31336.1"/>
    <property type="molecule type" value="Genomic_DNA"/>
</dbReference>
<comment type="caution">
    <text evidence="1">The sequence shown here is derived from an EMBL/GenBank/DDBJ whole genome shotgun (WGS) entry which is preliminary data.</text>
</comment>
<keyword evidence="2" id="KW-1185">Reference proteome</keyword>
<accession>A0ABM9VFL5</accession>
<proteinExistence type="predicted"/>
<evidence type="ECO:0000313" key="2">
    <source>
        <dbReference type="Proteomes" id="UP000191812"/>
    </source>
</evidence>
<dbReference type="Proteomes" id="UP000191812">
    <property type="component" value="Unassembled WGS sequence"/>
</dbReference>
<sequence length="62" mass="6541">MTGLPLAVNSPARISAFLSDCRTPFKGVASKSPQANMLTHVVGLNVACQLEAQSDYPVQTHA</sequence>
<protein>
    <submittedName>
        <fullName evidence="1">Uncharacterized protein</fullName>
    </submittedName>
</protein>
<name>A0ABM9VFL5_9HYPH</name>
<evidence type="ECO:0000313" key="1">
    <source>
        <dbReference type="EMBL" id="CUX31336.1"/>
    </source>
</evidence>
<organism evidence="1 2">
    <name type="scientific">Agrobacterium genomosp. 13 str. CFBP 6927</name>
    <dbReference type="NCBI Taxonomy" id="1183428"/>
    <lineage>
        <taxon>Bacteria</taxon>
        <taxon>Pseudomonadati</taxon>
        <taxon>Pseudomonadota</taxon>
        <taxon>Alphaproteobacteria</taxon>
        <taxon>Hyphomicrobiales</taxon>
        <taxon>Rhizobiaceae</taxon>
        <taxon>Rhizobium/Agrobacterium group</taxon>
        <taxon>Agrobacterium</taxon>
        <taxon>Agrobacterium tumefaciens complex</taxon>
    </lineage>
</organism>
<reference evidence="1 2" key="1">
    <citation type="submission" date="2016-01" db="EMBL/GenBank/DDBJ databases">
        <authorList>
            <person name="Regsiter A."/>
            <person name="william w."/>
        </authorList>
    </citation>
    <scope>NUCLEOTIDE SEQUENCE [LARGE SCALE GENOMIC DNA]</scope>
    <source>
        <strain evidence="1 2">CFBP 6927</strain>
    </source>
</reference>
<gene>
    <name evidence="1" type="ORF">AGR13a_Cc30106</name>
</gene>